<proteinExistence type="predicted"/>
<dbReference type="Pfam" id="PF02784">
    <property type="entry name" value="Orn_Arg_deC_N"/>
    <property type="match status" value="1"/>
</dbReference>
<dbReference type="PANTHER" id="PTHR43727">
    <property type="entry name" value="DIAMINOPIMELATE DECARBOXYLASE"/>
    <property type="match status" value="1"/>
</dbReference>
<dbReference type="Gene3D" id="2.40.37.10">
    <property type="entry name" value="Lyase, Ornithine Decarboxylase, Chain A, domain 1"/>
    <property type="match status" value="1"/>
</dbReference>
<dbReference type="Proteomes" id="UP000280434">
    <property type="component" value="Unassembled WGS sequence"/>
</dbReference>
<evidence type="ECO:0000256" key="3">
    <source>
        <dbReference type="PIRSR" id="PIRSR600183-50"/>
    </source>
</evidence>
<feature type="modified residue" description="N6-(pyridoxal phosphate)lysine" evidence="3">
    <location>
        <position position="68"/>
    </location>
</feature>
<dbReference type="AlphaFoldDB" id="A0A494XLN0"/>
<dbReference type="InterPro" id="IPR022644">
    <property type="entry name" value="De-COase2_N"/>
</dbReference>
<gene>
    <name evidence="5" type="ORF">D7S89_12630</name>
</gene>
<reference evidence="5 6" key="1">
    <citation type="submission" date="2018-10" db="EMBL/GenBank/DDBJ databases">
        <title>Paraburkholderia sp. 7MK8-2, isolated from soil.</title>
        <authorList>
            <person name="Gao Z.-H."/>
            <person name="Qiu L.-H."/>
        </authorList>
    </citation>
    <scope>NUCLEOTIDE SEQUENCE [LARGE SCALE GENOMIC DNA]</scope>
    <source>
        <strain evidence="5 6">7MK8-2</strain>
    </source>
</reference>
<dbReference type="SUPFAM" id="SSF50621">
    <property type="entry name" value="Alanine racemase C-terminal domain-like"/>
    <property type="match status" value="1"/>
</dbReference>
<feature type="domain" description="Orn/DAP/Arg decarboxylase 2 N-terminal" evidence="4">
    <location>
        <begin position="50"/>
        <end position="244"/>
    </location>
</feature>
<dbReference type="SUPFAM" id="SSF51419">
    <property type="entry name" value="PLP-binding barrel"/>
    <property type="match status" value="1"/>
</dbReference>
<evidence type="ECO:0000313" key="5">
    <source>
        <dbReference type="EMBL" id="RKP48463.1"/>
    </source>
</evidence>
<accession>A0A494XLN0</accession>
<keyword evidence="6" id="KW-1185">Reference proteome</keyword>
<feature type="active site" description="Proton donor" evidence="3">
    <location>
        <position position="381"/>
    </location>
</feature>
<name>A0A494XLN0_9BURK</name>
<dbReference type="GO" id="GO:0009089">
    <property type="term" value="P:lysine biosynthetic process via diaminopimelate"/>
    <property type="evidence" value="ECO:0007669"/>
    <property type="project" value="TreeGrafter"/>
</dbReference>
<keyword evidence="2 3" id="KW-0663">Pyridoxal phosphate</keyword>
<evidence type="ECO:0000313" key="6">
    <source>
        <dbReference type="Proteomes" id="UP000280434"/>
    </source>
</evidence>
<dbReference type="PANTHER" id="PTHR43727:SF2">
    <property type="entry name" value="GROUP IV DECARBOXYLASE"/>
    <property type="match status" value="1"/>
</dbReference>
<dbReference type="EMBL" id="RBZV01000004">
    <property type="protein sequence ID" value="RKP48463.1"/>
    <property type="molecule type" value="Genomic_DNA"/>
</dbReference>
<comment type="caution">
    <text evidence="5">The sequence shown here is derived from an EMBL/GenBank/DDBJ whole genome shotgun (WGS) entry which is preliminary data.</text>
</comment>
<comment type="cofactor">
    <cofactor evidence="1 3">
        <name>pyridoxal 5'-phosphate</name>
        <dbReference type="ChEBI" id="CHEBI:597326"/>
    </cofactor>
</comment>
<dbReference type="InterPro" id="IPR029066">
    <property type="entry name" value="PLP-binding_barrel"/>
</dbReference>
<protein>
    <submittedName>
        <fullName evidence="5">Y4yA family PLP-dependent enzyme</fullName>
    </submittedName>
</protein>
<sequence>MPPSLPALWHPALRRFVDDHHTLIRELADGFSAPLHFVFPEPFADNVAAFQQVLAEHGIAGRTFYAKKANKARCFVRACAESGIGVDVASTGEFADALAAGVRGADIGVSGPAKASDLLMLAVMHDALVAVDSLDELARLAAMARNQRRAARVLLRMQPADQKRSRFGWMDDALESALAFCVSNQPHLRFEGLSFHLSGYSAQARCTQAGRAVRACVAARARGLSPRMIDIGGGFAMSYVRESDWQAFLATHQPHDYHAGKTFEGFYPYYQAPFGAAMLDAILGGVPDGETRSLAALLDEHDLQLMLEPGRALLDQAGFTVFAVQGVKDRDGYGIATVNGTSFSVSEQWFASEFLPDPELLPAVRDTQGTPYRACIGGASCLDSDMLTWRKVAFPQRPRAGDLLLYPNTAGYQMDSNESPFHELPLPPKIVVTLAGDRPRWRIDRISPFSGA</sequence>
<dbReference type="InterPro" id="IPR009006">
    <property type="entry name" value="Ala_racemase/Decarboxylase_C"/>
</dbReference>
<organism evidence="5 6">
    <name type="scientific">Trinickia fusca</name>
    <dbReference type="NCBI Taxonomy" id="2419777"/>
    <lineage>
        <taxon>Bacteria</taxon>
        <taxon>Pseudomonadati</taxon>
        <taxon>Pseudomonadota</taxon>
        <taxon>Betaproteobacteria</taxon>
        <taxon>Burkholderiales</taxon>
        <taxon>Burkholderiaceae</taxon>
        <taxon>Trinickia</taxon>
    </lineage>
</organism>
<dbReference type="Gene3D" id="3.20.20.10">
    <property type="entry name" value="Alanine racemase"/>
    <property type="match status" value="1"/>
</dbReference>
<dbReference type="GO" id="GO:0008836">
    <property type="term" value="F:diaminopimelate decarboxylase activity"/>
    <property type="evidence" value="ECO:0007669"/>
    <property type="project" value="TreeGrafter"/>
</dbReference>
<evidence type="ECO:0000256" key="1">
    <source>
        <dbReference type="ARBA" id="ARBA00001933"/>
    </source>
</evidence>
<dbReference type="InterPro" id="IPR000183">
    <property type="entry name" value="Orn/DAP/Arg_de-COase"/>
</dbReference>
<evidence type="ECO:0000259" key="4">
    <source>
        <dbReference type="Pfam" id="PF02784"/>
    </source>
</evidence>
<evidence type="ECO:0000256" key="2">
    <source>
        <dbReference type="ARBA" id="ARBA00022898"/>
    </source>
</evidence>
<dbReference type="PRINTS" id="PR01179">
    <property type="entry name" value="ODADCRBXLASE"/>
</dbReference>
<dbReference type="OrthoDB" id="9802147at2"/>